<gene>
    <name evidence="3" type="ORF">L228DRAFT_283254</name>
</gene>
<reference evidence="3 4" key="1">
    <citation type="journal article" date="2016" name="Fungal Biol.">
        <title>The genome of Xylona heveae provides a window into fungal endophytism.</title>
        <authorList>
            <person name="Gazis R."/>
            <person name="Kuo A."/>
            <person name="Riley R."/>
            <person name="LaButti K."/>
            <person name="Lipzen A."/>
            <person name="Lin J."/>
            <person name="Amirebrahimi M."/>
            <person name="Hesse C.N."/>
            <person name="Spatafora J.W."/>
            <person name="Henrissat B."/>
            <person name="Hainaut M."/>
            <person name="Grigoriev I.V."/>
            <person name="Hibbett D.S."/>
        </authorList>
    </citation>
    <scope>NUCLEOTIDE SEQUENCE [LARGE SCALE GENOMIC DNA]</scope>
    <source>
        <strain evidence="3 4">TC161</strain>
    </source>
</reference>
<keyword evidence="4" id="KW-1185">Reference proteome</keyword>
<evidence type="ECO:0000313" key="4">
    <source>
        <dbReference type="Proteomes" id="UP000076632"/>
    </source>
</evidence>
<feature type="compositionally biased region" description="Basic and acidic residues" evidence="2">
    <location>
        <begin position="27"/>
        <end position="41"/>
    </location>
</feature>
<dbReference type="RefSeq" id="XP_018187620.1">
    <property type="nucleotide sequence ID" value="XM_018336097.1"/>
</dbReference>
<dbReference type="OrthoDB" id="27934at2759"/>
<evidence type="ECO:0000256" key="1">
    <source>
        <dbReference type="SAM" id="Coils"/>
    </source>
</evidence>
<evidence type="ECO:0000313" key="3">
    <source>
        <dbReference type="EMBL" id="KZF22065.1"/>
    </source>
</evidence>
<dbReference type="Proteomes" id="UP000076632">
    <property type="component" value="Unassembled WGS sequence"/>
</dbReference>
<feature type="compositionally biased region" description="Polar residues" evidence="2">
    <location>
        <begin position="98"/>
        <end position="121"/>
    </location>
</feature>
<dbReference type="AlphaFoldDB" id="A0A165GDN8"/>
<dbReference type="GO" id="GO:0006310">
    <property type="term" value="P:DNA recombination"/>
    <property type="evidence" value="ECO:0007669"/>
    <property type="project" value="TreeGrafter"/>
</dbReference>
<feature type="coiled-coil region" evidence="1">
    <location>
        <begin position="155"/>
        <end position="182"/>
    </location>
</feature>
<dbReference type="STRING" id="1328760.A0A165GDN8"/>
<dbReference type="Gene3D" id="6.10.140.1020">
    <property type="match status" value="1"/>
</dbReference>
<evidence type="ECO:0000256" key="2">
    <source>
        <dbReference type="SAM" id="MobiDB-lite"/>
    </source>
</evidence>
<feature type="region of interest" description="Disordered" evidence="2">
    <location>
        <begin position="98"/>
        <end position="130"/>
    </location>
</feature>
<dbReference type="EMBL" id="KV407459">
    <property type="protein sequence ID" value="KZF22065.1"/>
    <property type="molecule type" value="Genomic_DNA"/>
</dbReference>
<keyword evidence="1" id="KW-0175">Coiled coil</keyword>
<dbReference type="PANTHER" id="PTHR28527:SF1">
    <property type="entry name" value="SWI5-DEPENDENT RECOMBINATION DNA REPAIR PROTEIN 1"/>
    <property type="match status" value="1"/>
</dbReference>
<protein>
    <recommendedName>
        <fullName evidence="5">Swi5-dependent recombination DNA repair protein 1</fullName>
    </recommendedName>
</protein>
<dbReference type="PANTHER" id="PTHR28527">
    <property type="entry name" value="MATING-TYPE SWITCHING PROTEIN SWI2-RELATED"/>
    <property type="match status" value="1"/>
</dbReference>
<dbReference type="InParanoid" id="A0A165GDN8"/>
<evidence type="ECO:0008006" key="5">
    <source>
        <dbReference type="Google" id="ProtNLM"/>
    </source>
</evidence>
<organism evidence="3 4">
    <name type="scientific">Xylona heveae (strain CBS 132557 / TC161)</name>
    <dbReference type="NCBI Taxonomy" id="1328760"/>
    <lineage>
        <taxon>Eukaryota</taxon>
        <taxon>Fungi</taxon>
        <taxon>Dikarya</taxon>
        <taxon>Ascomycota</taxon>
        <taxon>Pezizomycotina</taxon>
        <taxon>Xylonomycetes</taxon>
        <taxon>Xylonales</taxon>
        <taxon>Xylonaceae</taxon>
        <taxon>Xylona</taxon>
    </lineage>
</organism>
<feature type="region of interest" description="Disordered" evidence="2">
    <location>
        <begin position="1"/>
        <end position="52"/>
    </location>
</feature>
<proteinExistence type="predicted"/>
<dbReference type="OMA" id="FTMAMML"/>
<dbReference type="GeneID" id="28901234"/>
<sequence>MSTPAAKRQRVEAASRKLCQPFRSPLKRADSKNSDGLDSSRKRGGVSATRPAFVTSLQPKISSAELGAFVNRTGKDGQDIEDELSCAVSASEQLLRQSNTSTSFASPSQQRVKVKPSTTPLKPSGQRPFVTPIPKIRTLRYQEETPSSLSKDPALANLLRAQRKLESEIRAARTELETFEQARKIQNGRRDQELEGLALKWKMVSRRAAEEVFEGVQARINRMGGLAAWRDMQKRQHEWKDAAFIDGAAGEIDESQRDALCAEYGIDINEVEMSRGESRDTLQGDYDDNQKEDFTMDMMLKSLNIDLTTIGYDKDLQRWVD</sequence>
<accession>A0A165GDN8</accession>
<name>A0A165GDN8_XYLHT</name>